<proteinExistence type="predicted"/>
<organism evidence="1 2">
    <name type="scientific">Kipferlia bialata</name>
    <dbReference type="NCBI Taxonomy" id="797122"/>
    <lineage>
        <taxon>Eukaryota</taxon>
        <taxon>Metamonada</taxon>
        <taxon>Carpediemonas-like organisms</taxon>
        <taxon>Kipferlia</taxon>
    </lineage>
</organism>
<evidence type="ECO:0000313" key="2">
    <source>
        <dbReference type="Proteomes" id="UP000265618"/>
    </source>
</evidence>
<evidence type="ECO:0000313" key="1">
    <source>
        <dbReference type="EMBL" id="GIQ88225.1"/>
    </source>
</evidence>
<dbReference type="Proteomes" id="UP000265618">
    <property type="component" value="Unassembled WGS sequence"/>
</dbReference>
<protein>
    <submittedName>
        <fullName evidence="1">Uncharacterized protein</fullName>
    </submittedName>
</protein>
<keyword evidence="2" id="KW-1185">Reference proteome</keyword>
<dbReference type="EMBL" id="BDIP01003876">
    <property type="protein sequence ID" value="GIQ88225.1"/>
    <property type="molecule type" value="Genomic_DNA"/>
</dbReference>
<dbReference type="SUPFAM" id="SSF48371">
    <property type="entry name" value="ARM repeat"/>
    <property type="match status" value="1"/>
</dbReference>
<comment type="caution">
    <text evidence="1">The sequence shown here is derived from an EMBL/GenBank/DDBJ whole genome shotgun (WGS) entry which is preliminary data.</text>
</comment>
<dbReference type="AlphaFoldDB" id="A0A9K3D5Q1"/>
<dbReference type="Gene3D" id="1.25.10.10">
    <property type="entry name" value="Leucine-rich Repeat Variant"/>
    <property type="match status" value="1"/>
</dbReference>
<name>A0A9K3D5Q1_9EUKA</name>
<dbReference type="InterPro" id="IPR016024">
    <property type="entry name" value="ARM-type_fold"/>
</dbReference>
<sequence length="299" mass="31821">MSDTTEVVEDIPCELTRIVDEHREDKTSYPQTADVEAIVALLPAGGAVGPEFCRVFGAALTCISRNQDLIQDVIDAGAIPALMQTATLHSGSASVVESLNALINISRTPVGVYNIVTCGVPYVVVSLLSIFRTEQSICVPCLTLICRMCSIKEALAAMMSKRLIQELVEMAEANRNDAEFLLYIFETARTICRTGQKAAKEVTQGGLIEAALRAMADFPDNVKVTAQSLVLLVSVCLFPKLARAVAPRGAEDVALAVLAADRDDATLTSERTEALRLAAILLMVIAAGGRALSPSCALP</sequence>
<gene>
    <name evidence="1" type="ORF">KIPB_010429</name>
</gene>
<reference evidence="1 2" key="1">
    <citation type="journal article" date="2018" name="PLoS ONE">
        <title>The draft genome of Kipferlia bialata reveals reductive genome evolution in fornicate parasites.</title>
        <authorList>
            <person name="Tanifuji G."/>
            <person name="Takabayashi S."/>
            <person name="Kume K."/>
            <person name="Takagi M."/>
            <person name="Nakayama T."/>
            <person name="Kamikawa R."/>
            <person name="Inagaki Y."/>
            <person name="Hashimoto T."/>
        </authorList>
    </citation>
    <scope>NUCLEOTIDE SEQUENCE [LARGE SCALE GENOMIC DNA]</scope>
    <source>
        <strain evidence="1">NY0173</strain>
    </source>
</reference>
<dbReference type="InterPro" id="IPR011989">
    <property type="entry name" value="ARM-like"/>
</dbReference>
<accession>A0A9K3D5Q1</accession>